<gene>
    <name evidence="2" type="ORF">QCN29_36330</name>
</gene>
<dbReference type="RefSeq" id="WP_279933527.1">
    <property type="nucleotide sequence ID" value="NZ_JARWBG010000110.1"/>
</dbReference>
<protein>
    <recommendedName>
        <fullName evidence="4">Polyketide cyclase</fullName>
    </recommendedName>
</protein>
<reference evidence="2 3" key="1">
    <citation type="submission" date="2023-04" db="EMBL/GenBank/DDBJ databases">
        <title>Streptomyces chengmaiensis sp. nov. isolated from the stem of mangrove plant in Hainan.</title>
        <authorList>
            <person name="Huang X."/>
            <person name="Zhou S."/>
            <person name="Chu X."/>
            <person name="Xie Y."/>
            <person name="Lin Y."/>
        </authorList>
    </citation>
    <scope>NUCLEOTIDE SEQUENCE [LARGE SCALE GENOMIC DNA]</scope>
    <source>
        <strain evidence="2 3">HNM0663</strain>
    </source>
</reference>
<dbReference type="Proteomes" id="UP001223144">
    <property type="component" value="Unassembled WGS sequence"/>
</dbReference>
<accession>A0ABT6HZG5</accession>
<feature type="non-terminal residue" evidence="2">
    <location>
        <position position="1"/>
    </location>
</feature>
<comment type="caution">
    <text evidence="2">The sequence shown here is derived from an EMBL/GenBank/DDBJ whole genome shotgun (WGS) entry which is preliminary data.</text>
</comment>
<feature type="compositionally biased region" description="Basic and acidic residues" evidence="1">
    <location>
        <begin position="87"/>
        <end position="97"/>
    </location>
</feature>
<evidence type="ECO:0000313" key="3">
    <source>
        <dbReference type="Proteomes" id="UP001223144"/>
    </source>
</evidence>
<evidence type="ECO:0008006" key="4">
    <source>
        <dbReference type="Google" id="ProtNLM"/>
    </source>
</evidence>
<sequence length="107" mass="11422">ALPADADGGQPLTGTGRVTLLRTGGDAGFGAYTLLYTTRPVPGGGAEAIVAARPEDTDPVWELHRLQRYGPQASEKRPLMRWAAALETDRRKVRESRPPATSASPRA</sequence>
<dbReference type="EMBL" id="JARWBG010000110">
    <property type="protein sequence ID" value="MDH2394108.1"/>
    <property type="molecule type" value="Genomic_DNA"/>
</dbReference>
<evidence type="ECO:0000313" key="2">
    <source>
        <dbReference type="EMBL" id="MDH2394108.1"/>
    </source>
</evidence>
<keyword evidence="3" id="KW-1185">Reference proteome</keyword>
<name>A0ABT6HZG5_9ACTN</name>
<organism evidence="2 3">
    <name type="scientific">Streptomyces chengmaiensis</name>
    <dbReference type="NCBI Taxonomy" id="3040919"/>
    <lineage>
        <taxon>Bacteria</taxon>
        <taxon>Bacillati</taxon>
        <taxon>Actinomycetota</taxon>
        <taxon>Actinomycetes</taxon>
        <taxon>Kitasatosporales</taxon>
        <taxon>Streptomycetaceae</taxon>
        <taxon>Streptomyces</taxon>
    </lineage>
</organism>
<evidence type="ECO:0000256" key="1">
    <source>
        <dbReference type="SAM" id="MobiDB-lite"/>
    </source>
</evidence>
<proteinExistence type="predicted"/>
<feature type="region of interest" description="Disordered" evidence="1">
    <location>
        <begin position="87"/>
        <end position="107"/>
    </location>
</feature>